<reference evidence="2 3" key="1">
    <citation type="submission" date="2020-04" db="EMBL/GenBank/DDBJ databases">
        <authorList>
            <person name="Klaysubun C."/>
            <person name="Duangmal K."/>
            <person name="Lipun K."/>
        </authorList>
    </citation>
    <scope>NUCLEOTIDE SEQUENCE [LARGE SCALE GENOMIC DNA]</scope>
    <source>
        <strain evidence="2 3">K10HN5</strain>
    </source>
</reference>
<keyword evidence="3" id="KW-1185">Reference proteome</keyword>
<feature type="compositionally biased region" description="Low complexity" evidence="1">
    <location>
        <begin position="244"/>
        <end position="255"/>
    </location>
</feature>
<evidence type="ECO:0000256" key="1">
    <source>
        <dbReference type="SAM" id="MobiDB-lite"/>
    </source>
</evidence>
<comment type="caution">
    <text evidence="2">The sequence shown here is derived from an EMBL/GenBank/DDBJ whole genome shotgun (WGS) entry which is preliminary data.</text>
</comment>
<accession>A0ABX1S6G4</accession>
<dbReference type="EMBL" id="JAAXLA010000001">
    <property type="protein sequence ID" value="NMH95824.1"/>
    <property type="molecule type" value="Genomic_DNA"/>
</dbReference>
<gene>
    <name evidence="2" type="ORF">HF526_00560</name>
</gene>
<proteinExistence type="predicted"/>
<evidence type="ECO:0000313" key="2">
    <source>
        <dbReference type="EMBL" id="NMH95824.1"/>
    </source>
</evidence>
<organism evidence="2 3">
    <name type="scientific">Pseudonocardia acidicola</name>
    <dbReference type="NCBI Taxonomy" id="2724939"/>
    <lineage>
        <taxon>Bacteria</taxon>
        <taxon>Bacillati</taxon>
        <taxon>Actinomycetota</taxon>
        <taxon>Actinomycetes</taxon>
        <taxon>Pseudonocardiales</taxon>
        <taxon>Pseudonocardiaceae</taxon>
        <taxon>Pseudonocardia</taxon>
    </lineage>
</organism>
<dbReference type="Proteomes" id="UP000820669">
    <property type="component" value="Unassembled WGS sequence"/>
</dbReference>
<evidence type="ECO:0000313" key="3">
    <source>
        <dbReference type="Proteomes" id="UP000820669"/>
    </source>
</evidence>
<feature type="region of interest" description="Disordered" evidence="1">
    <location>
        <begin position="212"/>
        <end position="255"/>
    </location>
</feature>
<protein>
    <submittedName>
        <fullName evidence="2">Uncharacterized protein</fullName>
    </submittedName>
</protein>
<dbReference type="RefSeq" id="WP_169379195.1">
    <property type="nucleotide sequence ID" value="NZ_JAAXLA010000001.1"/>
</dbReference>
<name>A0ABX1S6G4_9PSEU</name>
<sequence>MPDPQTPREQAGPPGPEGMRAAVAEYVAALHRAYLAQADTFPPAIRGRMPLLATGRPVRVAAVGVRNLHLLATREDLGPLRGQEVELAGELPGLSWTLRFYDPVVVPALGLVDESAAPAYEEVKHALGLTTVVYHVVAQPGSGLTPHHAGHVGSGLASGHSAAARDFETIRSRVRGRERLVDELVGAASAGLPRAQALLARAIAPRDEAVAALADSPDPDPDDVRKALLASVGGRRDWTPRPPAEAAETSETPAS</sequence>